<feature type="domain" description="DHHA1" evidence="7">
    <location>
        <begin position="337"/>
        <end position="433"/>
    </location>
</feature>
<evidence type="ECO:0000259" key="7">
    <source>
        <dbReference type="Pfam" id="PF02272"/>
    </source>
</evidence>
<protein>
    <recommendedName>
        <fullName evidence="2">Single-stranded-DNA-specific exonuclease RecJ</fullName>
    </recommendedName>
</protein>
<dbReference type="GO" id="GO:0006281">
    <property type="term" value="P:DNA repair"/>
    <property type="evidence" value="ECO:0007669"/>
    <property type="project" value="InterPro"/>
</dbReference>
<dbReference type="STRING" id="89524.SAMN05444370_11322"/>
<dbReference type="EMBL" id="FNQM01000013">
    <property type="protein sequence ID" value="SEA82376.1"/>
    <property type="molecule type" value="Genomic_DNA"/>
</dbReference>
<keyword evidence="3" id="KW-0540">Nuclease</keyword>
<dbReference type="InterPro" id="IPR041122">
    <property type="entry name" value="RecJ_OB"/>
</dbReference>
<feature type="domain" description="RecJ OB" evidence="8">
    <location>
        <begin position="450"/>
        <end position="563"/>
    </location>
</feature>
<dbReference type="GO" id="GO:0003676">
    <property type="term" value="F:nucleic acid binding"/>
    <property type="evidence" value="ECO:0007669"/>
    <property type="project" value="InterPro"/>
</dbReference>
<feature type="domain" description="DDH" evidence="6">
    <location>
        <begin position="66"/>
        <end position="218"/>
    </location>
</feature>
<evidence type="ECO:0000259" key="8">
    <source>
        <dbReference type="Pfam" id="PF17768"/>
    </source>
</evidence>
<dbReference type="InterPro" id="IPR051673">
    <property type="entry name" value="SSDNA_exonuclease_RecJ"/>
</dbReference>
<dbReference type="GO" id="GO:0006310">
    <property type="term" value="P:DNA recombination"/>
    <property type="evidence" value="ECO:0007669"/>
    <property type="project" value="InterPro"/>
</dbReference>
<dbReference type="Pfam" id="PF01368">
    <property type="entry name" value="DHH"/>
    <property type="match status" value="1"/>
</dbReference>
<dbReference type="PANTHER" id="PTHR30255:SF2">
    <property type="entry name" value="SINGLE-STRANDED-DNA-SPECIFIC EXONUCLEASE RECJ"/>
    <property type="match status" value="1"/>
</dbReference>
<comment type="similarity">
    <text evidence="1">Belongs to the RecJ family.</text>
</comment>
<organism evidence="9 10">
    <name type="scientific">Rubrimonas cliftonensis</name>
    <dbReference type="NCBI Taxonomy" id="89524"/>
    <lineage>
        <taxon>Bacteria</taxon>
        <taxon>Pseudomonadati</taxon>
        <taxon>Pseudomonadota</taxon>
        <taxon>Alphaproteobacteria</taxon>
        <taxon>Rhodobacterales</taxon>
        <taxon>Paracoccaceae</taxon>
        <taxon>Rubrimonas</taxon>
    </lineage>
</organism>
<dbReference type="Gene3D" id="3.10.310.30">
    <property type="match status" value="1"/>
</dbReference>
<dbReference type="Pfam" id="PF17768">
    <property type="entry name" value="RecJ_OB"/>
    <property type="match status" value="1"/>
</dbReference>
<dbReference type="InterPro" id="IPR003156">
    <property type="entry name" value="DHHA1_dom"/>
</dbReference>
<dbReference type="AlphaFoldDB" id="A0A1H4EBR1"/>
<dbReference type="InterPro" id="IPR001667">
    <property type="entry name" value="DDH_dom"/>
</dbReference>
<dbReference type="SUPFAM" id="SSF64182">
    <property type="entry name" value="DHH phosphoesterases"/>
    <property type="match status" value="1"/>
</dbReference>
<evidence type="ECO:0000259" key="6">
    <source>
        <dbReference type="Pfam" id="PF01368"/>
    </source>
</evidence>
<evidence type="ECO:0000256" key="2">
    <source>
        <dbReference type="ARBA" id="ARBA00019841"/>
    </source>
</evidence>
<name>A0A1H4EBR1_9RHOB</name>
<evidence type="ECO:0000256" key="1">
    <source>
        <dbReference type="ARBA" id="ARBA00005915"/>
    </source>
</evidence>
<reference evidence="9 10" key="1">
    <citation type="submission" date="2016-10" db="EMBL/GenBank/DDBJ databases">
        <authorList>
            <person name="de Groot N.N."/>
        </authorList>
    </citation>
    <scope>NUCLEOTIDE SEQUENCE [LARGE SCALE GENOMIC DNA]</scope>
    <source>
        <strain evidence="9 10">DSM 15345</strain>
    </source>
</reference>
<evidence type="ECO:0000256" key="4">
    <source>
        <dbReference type="ARBA" id="ARBA00022801"/>
    </source>
</evidence>
<keyword evidence="5 9" id="KW-0269">Exonuclease</keyword>
<evidence type="ECO:0000256" key="5">
    <source>
        <dbReference type="ARBA" id="ARBA00022839"/>
    </source>
</evidence>
<dbReference type="NCBIfam" id="TIGR00644">
    <property type="entry name" value="recJ"/>
    <property type="match status" value="1"/>
</dbReference>
<dbReference type="InterPro" id="IPR004610">
    <property type="entry name" value="RecJ"/>
</dbReference>
<dbReference type="GO" id="GO:0008409">
    <property type="term" value="F:5'-3' exonuclease activity"/>
    <property type="evidence" value="ECO:0007669"/>
    <property type="project" value="InterPro"/>
</dbReference>
<dbReference type="Gene3D" id="3.90.1640.30">
    <property type="match status" value="1"/>
</dbReference>
<evidence type="ECO:0000313" key="9">
    <source>
        <dbReference type="EMBL" id="SEA82376.1"/>
    </source>
</evidence>
<proteinExistence type="inferred from homology"/>
<keyword evidence="4" id="KW-0378">Hydrolase</keyword>
<dbReference type="Proteomes" id="UP000198703">
    <property type="component" value="Unassembled WGS sequence"/>
</dbReference>
<dbReference type="PANTHER" id="PTHR30255">
    <property type="entry name" value="SINGLE-STRANDED-DNA-SPECIFIC EXONUCLEASE RECJ"/>
    <property type="match status" value="1"/>
</dbReference>
<gene>
    <name evidence="9" type="ORF">SAMN05444370_11322</name>
</gene>
<evidence type="ECO:0000313" key="10">
    <source>
        <dbReference type="Proteomes" id="UP000198703"/>
    </source>
</evidence>
<dbReference type="InterPro" id="IPR038763">
    <property type="entry name" value="DHH_sf"/>
</dbReference>
<dbReference type="Pfam" id="PF02272">
    <property type="entry name" value="DHHA1"/>
    <property type="match status" value="1"/>
</dbReference>
<evidence type="ECO:0000256" key="3">
    <source>
        <dbReference type="ARBA" id="ARBA00022722"/>
    </source>
</evidence>
<keyword evidence="10" id="KW-1185">Reference proteome</keyword>
<accession>A0A1H4EBR1</accession>
<sequence>MGAAIAQRAGVTEIVGRVLAARGVAPEEAGAYLAPSLKALMPDPSTLRDMDAAAERLARAARDGERIAVFGDYDVDGACASAMLARWLRHFGVGATLYIPDRIDEGYGPNDPAMAALGAVHDLVICVDCGSLSHGPVAAARAAGADVLIADHHLCGETLPEALAVVNPNRQDETAGLGPLCAAGVTFLLIVAANRALRRLGVATPDPLPLLDLVALATVADVAPLTGLNRAFVRQGLKVLAARGNAGLRALADVARLSGPPGSFHLGYMLGPRINAGGRVGEAWLGARLLSTEDVREAEAVAARLEALNEERRAIEAEVLAQALAQAEARGADGPLVWAAGPGWHPGVVGIVASRLKERFNRPAVVIGLDAAGDGKGEGKGSGRSTQGVDLGSSIAALAREGLLLKGGGHRMAAGLSVAGDMVEPAMARLAELLARQGAGREGPSDLRLDGAVGPGAATVALAETLEQAGPWGASAPAPRFAAPAVRIASARIVGAGHVALRLSDGAASLDAIAFGALDAPRPGADSLGDFLLGRAGERAHLAGRLMLDDWKGRRRVKLQLDDAAPAF</sequence>